<organism evidence="4 5">
    <name type="scientific">Homo sapiens</name>
    <name type="common">Human</name>
    <dbReference type="NCBI Taxonomy" id="9606"/>
    <lineage>
        <taxon>Eukaryota</taxon>
        <taxon>Metazoa</taxon>
        <taxon>Chordata</taxon>
        <taxon>Craniata</taxon>
        <taxon>Vertebrata</taxon>
        <taxon>Euteleostomi</taxon>
        <taxon>Mammalia</taxon>
        <taxon>Eutheria</taxon>
        <taxon>Euarchontoglires</taxon>
        <taxon>Primates</taxon>
        <taxon>Haplorrhini</taxon>
        <taxon>Catarrhini</taxon>
        <taxon>Hominidae</taxon>
        <taxon>Homo</taxon>
    </lineage>
</organism>
<reference evidence="4" key="5">
    <citation type="submission" date="2025-09" db="UniProtKB">
        <authorList>
            <consortium name="Ensembl"/>
        </authorList>
    </citation>
    <scope>IDENTIFICATION</scope>
</reference>
<dbReference type="Ensembl" id="ENST00000704061.1">
    <property type="protein sequence ID" value="ENSP00000515664.1"/>
    <property type="gene ID" value="ENSG00000143622.13"/>
</dbReference>
<dbReference type="OpenTargets" id="ENSG00000143622"/>
<dbReference type="AlphaFoldDB" id="A0A994J480"/>
<dbReference type="EMBL" id="AL139128">
    <property type="status" value="NOT_ANNOTATED_CDS"/>
    <property type="molecule type" value="Genomic_DNA"/>
</dbReference>
<sequence>MERWLFLGATEEGPKRTMDSGTRPVGSCCSSPAGLSREYKLVMLGAGGVGKSAMTMQFISHRFPEDHDPTIGRVYSHAGPVYEGRRRVYHLLLYHGSSKFP</sequence>
<dbReference type="InterPro" id="IPR001806">
    <property type="entry name" value="Small_GTPase"/>
</dbReference>
<keyword evidence="2" id="KW-0547">Nucleotide-binding</keyword>
<dbReference type="OrthoDB" id="5976022at2759"/>
<evidence type="ECO:0007829" key="7">
    <source>
        <dbReference type="ProteomicsDB" id="A0A994J480"/>
    </source>
</evidence>
<comment type="subcellular location">
    <subcellularLocation>
        <location evidence="1">Endomembrane system</location>
    </subcellularLocation>
</comment>
<dbReference type="PANTHER" id="PTHR24070">
    <property type="entry name" value="RAS, DI-RAS, AND RHEB FAMILY MEMBERS OF SMALL GTPASE SUPERFAMILY"/>
    <property type="match status" value="1"/>
</dbReference>
<dbReference type="Gene3D" id="3.40.50.300">
    <property type="entry name" value="P-loop containing nucleotide triphosphate hydrolases"/>
    <property type="match status" value="1"/>
</dbReference>
<dbReference type="PRINTS" id="PR00449">
    <property type="entry name" value="RASTRNSFRMNG"/>
</dbReference>
<protein>
    <submittedName>
        <fullName evidence="4">Ras like without CAAX 1</fullName>
    </submittedName>
</protein>
<keyword evidence="5" id="KW-1185">Reference proteome</keyword>
<keyword evidence="3" id="KW-0342">GTP-binding</keyword>
<dbReference type="SMR" id="A0A994J480"/>
<dbReference type="PROSITE" id="PS51421">
    <property type="entry name" value="RAS"/>
    <property type="match status" value="1"/>
</dbReference>
<evidence type="ECO:0000313" key="4">
    <source>
        <dbReference type="Ensembl" id="ENSP00000515664.1"/>
    </source>
</evidence>
<reference evidence="4" key="4">
    <citation type="submission" date="2025-08" db="UniProtKB">
        <authorList>
            <consortium name="Ensembl"/>
        </authorList>
    </citation>
    <scope>IDENTIFICATION</scope>
</reference>
<dbReference type="GO" id="GO:0007165">
    <property type="term" value="P:signal transduction"/>
    <property type="evidence" value="ECO:0007669"/>
    <property type="project" value="InterPro"/>
</dbReference>
<dbReference type="Proteomes" id="UP000005640">
    <property type="component" value="Chromosome 1"/>
</dbReference>
<dbReference type="InterPro" id="IPR027417">
    <property type="entry name" value="P-loop_NTPase"/>
</dbReference>
<gene>
    <name evidence="4" type="primary">RIT1</name>
</gene>
<evidence type="ECO:0007829" key="6">
    <source>
        <dbReference type="PeptideAtlas" id="A0A994J480"/>
    </source>
</evidence>
<keyword evidence="6 7" id="KW-1267">Proteomics identification</keyword>
<evidence type="ECO:0000256" key="1">
    <source>
        <dbReference type="ARBA" id="ARBA00004308"/>
    </source>
</evidence>
<name>A0A994J480_HUMAN</name>
<dbReference type="Pfam" id="PF00071">
    <property type="entry name" value="Ras"/>
    <property type="match status" value="1"/>
</dbReference>
<dbReference type="SUPFAM" id="SSF52540">
    <property type="entry name" value="P-loop containing nucleoside triphosphate hydrolases"/>
    <property type="match status" value="1"/>
</dbReference>
<dbReference type="Ensembl" id="ENST00000704061.1">
    <property type="protein sequence ID" value="ENSP00000515664.1"/>
    <property type="gene ID" value="ENSG00000143622.12"/>
</dbReference>
<accession>A0A994J480</accession>
<reference evidence="4 5" key="1">
    <citation type="journal article" date="2001" name="Nature">
        <title>Initial sequencing and analysis of the human genome.</title>
        <authorList>
            <consortium name="International Human Genome Sequencing Consortium"/>
            <person name="Lander E.S."/>
            <person name="Linton L.M."/>
            <person name="Birren B."/>
            <person name="Nusbaum C."/>
            <person name="Zody M.C."/>
            <person name="Baldwin J."/>
            <person name="Devon K."/>
            <person name="Dewar K."/>
            <person name="Doyle M."/>
            <person name="FitzHugh W."/>
            <person name="Funke R."/>
            <person name="Gage D."/>
            <person name="Harris K."/>
            <person name="Heaford A."/>
            <person name="Howland J."/>
            <person name="Kann L."/>
            <person name="Lehoczky J."/>
            <person name="LeVine R."/>
            <person name="McEwan P."/>
            <person name="McKernan K."/>
            <person name="Meldrim J."/>
            <person name="Mesirov J.P."/>
            <person name="Miranda C."/>
            <person name="Morris W."/>
            <person name="Naylor J."/>
            <person name="Raymond C."/>
            <person name="Rosetti M."/>
            <person name="Santos R."/>
            <person name="Sheridan A."/>
            <person name="Sougnez C."/>
            <person name="Stange-Thomann N."/>
            <person name="Stojanovic N."/>
            <person name="Subramanian A."/>
            <person name="Wyman D."/>
            <person name="Rogers J."/>
            <person name="Sulston J."/>
            <person name="Ainscough R."/>
            <person name="Beck S."/>
            <person name="Bentley D."/>
            <person name="Burton J."/>
            <person name="Clee C."/>
            <person name="Carter N."/>
            <person name="Coulson A."/>
            <person name="Deadman R."/>
            <person name="Deloukas P."/>
            <person name="Dunham A."/>
            <person name="Dunham I."/>
            <person name="Durbin R."/>
            <person name="French L."/>
            <person name="Grafham D."/>
            <person name="Gregory S."/>
            <person name="Hubbard T."/>
            <person name="Humphray S."/>
            <person name="Hunt A."/>
            <person name="Jones M."/>
            <person name="Lloyd C."/>
            <person name="McMurray A."/>
            <person name="Matthews L."/>
            <person name="Mercer S."/>
            <person name="Milne S."/>
            <person name="Mullikin J.C."/>
            <person name="Mungall A."/>
            <person name="Plumb R."/>
            <person name="Ross M."/>
            <person name="Shownkeen R."/>
            <person name="Sims S."/>
            <person name="Waterston R.H."/>
            <person name="Wilson R.K."/>
            <person name="Hillier L.W."/>
            <person name="McPherson J.D."/>
            <person name="Marra M.A."/>
            <person name="Mardis E.R."/>
            <person name="Fulton L.A."/>
            <person name="Chinwalla A.T."/>
            <person name="Pepin K.H."/>
            <person name="Gish W.R."/>
            <person name="Chissoe S.L."/>
            <person name="Wendl M.C."/>
            <person name="Delehaunty K.D."/>
            <person name="Miner T.L."/>
            <person name="Delehaunty A."/>
            <person name="Kramer J.B."/>
            <person name="Cook L.L."/>
            <person name="Fulton R.S."/>
            <person name="Johnson D.L."/>
            <person name="Minx P.J."/>
            <person name="Clifton S.W."/>
            <person name="Hawkins T."/>
            <person name="Branscomb E."/>
            <person name="Predki P."/>
            <person name="Richardson P."/>
            <person name="Wenning S."/>
            <person name="Slezak T."/>
            <person name="Doggett N."/>
            <person name="Cheng J.F."/>
            <person name="Olsen A."/>
            <person name="Lucas S."/>
            <person name="Elkin C."/>
            <person name="Uberbacher E."/>
            <person name="Frazier M."/>
            <person name="Gibbs R.A."/>
            <person name="Muzny D.M."/>
            <person name="Scherer S.E."/>
            <person name="Bouck J.B."/>
            <person name="Sodergren E.J."/>
            <person name="Worley K.C."/>
            <person name="Rives C.M."/>
            <person name="Gorrell J.H."/>
            <person name="Metzker M.L."/>
            <person name="Naylor S.L."/>
            <person name="Kucherlapati R.S."/>
            <person name="Nelson D.L."/>
            <person name="Weinstock G.M."/>
            <person name="Sakaki Y."/>
            <person name="Fujiyama A."/>
            <person name="Hattori M."/>
            <person name="Yada T."/>
            <person name="Toyoda A."/>
            <person name="Itoh T."/>
            <person name="Kawagoe C."/>
            <person name="Watanabe H."/>
            <person name="Totoki Y."/>
            <person name="Taylor T."/>
            <person name="Weissenbach J."/>
            <person name="Heilig R."/>
            <person name="Saurin W."/>
            <person name="Artiguenave F."/>
            <person name="Brottier P."/>
            <person name="Bruls T."/>
            <person name="Pelletier E."/>
            <person name="Robert C."/>
            <person name="Wincker P."/>
            <person name="Smith D.R."/>
            <person name="Doucette-Stamm L."/>
            <person name="Rubenfield M."/>
            <person name="Weinstock K."/>
            <person name="Lee H.M."/>
            <person name="Dubois J."/>
            <person name="Rosenthal A."/>
            <person name="Platzer M."/>
            <person name="Nyakatura G."/>
            <person name="Taudien S."/>
            <person name="Rump A."/>
            <person name="Yang H."/>
            <person name="Yu J."/>
            <person name="Wang J."/>
            <person name="Huang G."/>
            <person name="Gu J."/>
            <person name="Hood L."/>
            <person name="Rowen L."/>
            <person name="Madan A."/>
            <person name="Qin S."/>
            <person name="Davis R.W."/>
            <person name="Federspiel N.A."/>
            <person name="Abola A.P."/>
            <person name="Proctor M.J."/>
            <person name="Myers R.M."/>
            <person name="Schmutz J."/>
            <person name="Dickson M."/>
            <person name="Grimwood J."/>
            <person name="Cox D.R."/>
            <person name="Olson M.V."/>
            <person name="Kaul R."/>
            <person name="Raymond C."/>
            <person name="Shimizu N."/>
            <person name="Kawasaki K."/>
            <person name="Minoshima S."/>
            <person name="Evans G.A."/>
            <person name="Athanasiou M."/>
            <person name="Schultz R."/>
            <person name="Roe B.A."/>
            <person name="Chen F."/>
            <person name="Pan H."/>
            <person name="Ramser J."/>
            <person name="Lehrach H."/>
            <person name="Reinhardt R."/>
            <person name="McCombie W.R."/>
            <person name="de la Bastide M."/>
            <person name="Dedhia N."/>
            <person name="Blocker H."/>
            <person name="Hornischer K."/>
            <person name="Nordsiek G."/>
            <person name="Agarwala R."/>
            <person name="Aravind L."/>
            <person name="Bailey J.A."/>
            <person name="Bateman A."/>
            <person name="Batzoglou S."/>
            <person name="Birney E."/>
            <person name="Bork P."/>
            <person name="Brown D.G."/>
            <person name="Burge C.B."/>
            <person name="Cerutti L."/>
            <person name="Chen H.C."/>
            <person name="Church D."/>
            <person name="Clamp M."/>
            <person name="Copley R.R."/>
            <person name="Doerks T."/>
            <person name="Eddy S.R."/>
            <person name="Eichler E.E."/>
            <person name="Furey T.S."/>
            <person name="Galagan J."/>
            <person name="Gilbert J.G."/>
            <person name="Harmon C."/>
            <person name="Hayashizaki Y."/>
            <person name="Haussler D."/>
            <person name="Hermjakob H."/>
            <person name="Hokamp K."/>
            <person name="Jang W."/>
            <person name="Johnson L.S."/>
            <person name="Jones T.A."/>
            <person name="Kasif S."/>
            <person name="Kaspryzk A."/>
            <person name="Kennedy S."/>
            <person name="Kent W.J."/>
            <person name="Kitts P."/>
            <person name="Koonin E.V."/>
            <person name="Korf I."/>
            <person name="Kulp D."/>
            <person name="Lancet D."/>
            <person name="Lowe T.M."/>
            <person name="McLysaght A."/>
            <person name="Mikkelsen T."/>
            <person name="Moran J.V."/>
            <person name="Mulder N."/>
            <person name="Pollara V.J."/>
            <person name="Ponting C.P."/>
            <person name="Schuler G."/>
            <person name="Schultz J."/>
            <person name="Slater G."/>
            <person name="Smit A.F."/>
            <person name="Stupka E."/>
            <person name="Szustakowski J."/>
            <person name="Thierry-Mieg D."/>
            <person name="Thierry-Mieg J."/>
            <person name="Wagner L."/>
            <person name="Wallis J."/>
            <person name="Wheeler R."/>
            <person name="Williams A."/>
            <person name="Wolf Y.I."/>
            <person name="Wolfe K.H."/>
            <person name="Yang S.P."/>
            <person name="Yeh R.F."/>
            <person name="Collins F."/>
            <person name="Guyer M.S."/>
            <person name="Peterson J."/>
            <person name="Felsenfeld A."/>
            <person name="Wetterstrand K.A."/>
            <person name="Patrinos A."/>
            <person name="Morgan M.J."/>
            <person name="de Jong P."/>
            <person name="Catanese J.J."/>
            <person name="Osoegawa K."/>
            <person name="Shizuya H."/>
            <person name="Choi S."/>
            <person name="Chen Y.J."/>
        </authorList>
    </citation>
    <scope>NUCLEOTIDE SEQUENCE [LARGE SCALE GENOMIC DNA]</scope>
</reference>
<dbReference type="GeneTree" id="ENSGT00940000160132"/>
<dbReference type="GO" id="GO:0016020">
    <property type="term" value="C:membrane"/>
    <property type="evidence" value="ECO:0007669"/>
    <property type="project" value="InterPro"/>
</dbReference>
<dbReference type="EMBL" id="AL355388">
    <property type="status" value="NOT_ANNOTATED_CDS"/>
    <property type="molecule type" value="Genomic_DNA"/>
</dbReference>
<dbReference type="InterPro" id="IPR020849">
    <property type="entry name" value="Small_GTPase_Ras-type"/>
</dbReference>
<reference evidence="4 5" key="2">
    <citation type="journal article" date="2004" name="Nature">
        <title>Finishing the euchromatic sequence of the human genome.</title>
        <authorList>
            <consortium name="International Human Genome Sequencing Consortium"/>
        </authorList>
    </citation>
    <scope>NUCLEOTIDE SEQUENCE [LARGE SCALE GENOMIC DNA]</scope>
</reference>
<proteinExistence type="evidence at protein level"/>
<dbReference type="GO" id="GO:0003924">
    <property type="term" value="F:GTPase activity"/>
    <property type="evidence" value="ECO:0007669"/>
    <property type="project" value="InterPro"/>
</dbReference>
<reference evidence="4 5" key="3">
    <citation type="journal article" date="2006" name="Nature">
        <title>The DNA sequence and biological annotation of human chromosome 1.</title>
        <authorList>
            <person name="Gregory S.G."/>
            <person name="Barlow K.F."/>
            <person name="McLay K.E."/>
            <person name="Kaul R."/>
            <person name="Swarbreck D."/>
            <person name="Dunham A."/>
            <person name="Scott C.E."/>
            <person name="Howe K.L."/>
            <person name="Woodfine K."/>
            <person name="Spencer C.C."/>
            <person name="Jones M.C."/>
            <person name="Gillson C."/>
            <person name="Searle S."/>
            <person name="Zhou Y."/>
            <person name="Kokocinski F."/>
            <person name="McDonald L."/>
            <person name="Evans R."/>
            <person name="Phillips K."/>
            <person name="Atkinson A."/>
            <person name="Cooper R."/>
            <person name="Jones C."/>
            <person name="Hall R.E."/>
            <person name="Andrews T.D."/>
            <person name="Lloyd C."/>
            <person name="Ainscough R."/>
            <person name="Almeida J.P."/>
            <person name="Ambrose K.D."/>
            <person name="Anderson F."/>
            <person name="Andrew R.W."/>
            <person name="Ashwell R.I."/>
            <person name="Aubin K."/>
            <person name="Babbage A.K."/>
            <person name="Bagguley C.L."/>
            <person name="Bailey J."/>
            <person name="Beasley H."/>
            <person name="Bethel G."/>
            <person name="Bird C.P."/>
            <person name="Bray-Allen S."/>
            <person name="Brown J.Y."/>
            <person name="Brown A.J."/>
            <person name="Buckley D."/>
            <person name="Burton J."/>
            <person name="Bye J."/>
            <person name="Carder C."/>
            <person name="Chapman J.C."/>
            <person name="Clark S.Y."/>
            <person name="Clarke G."/>
            <person name="Clee C."/>
            <person name="Cobley V."/>
            <person name="Collier R.E."/>
            <person name="Corby N."/>
            <person name="Coville G.J."/>
            <person name="Davies J."/>
            <person name="Deadman R."/>
            <person name="Dunn M."/>
            <person name="Earthrowl M."/>
            <person name="Ellington A.G."/>
            <person name="Errington H."/>
            <person name="Frankish A."/>
            <person name="Frankland J."/>
            <person name="French L."/>
            <person name="Garner P."/>
            <person name="Garnett J."/>
            <person name="Gay L."/>
            <person name="Ghori M.R."/>
            <person name="Gibson R."/>
            <person name="Gilby L.M."/>
            <person name="Gillett W."/>
            <person name="Glithero R.J."/>
            <person name="Grafham D.V."/>
            <person name="Griffiths C."/>
            <person name="Griffiths-Jones S."/>
            <person name="Grocock R."/>
            <person name="Hammond S."/>
            <person name="Harrison E.S."/>
            <person name="Hart E."/>
            <person name="Haugen E."/>
            <person name="Heath P.D."/>
            <person name="Holmes S."/>
            <person name="Holt K."/>
            <person name="Howden P.J."/>
            <person name="Hunt A.R."/>
            <person name="Hunt S.E."/>
            <person name="Hunter G."/>
            <person name="Isherwood J."/>
            <person name="James R."/>
            <person name="Johnson C."/>
            <person name="Johnson D."/>
            <person name="Joy A."/>
            <person name="Kay M."/>
            <person name="Kershaw J.K."/>
            <person name="Kibukawa M."/>
            <person name="Kimberley A.M."/>
            <person name="King A."/>
            <person name="Knights A.J."/>
            <person name="Lad H."/>
            <person name="Laird G."/>
            <person name="Lawlor S."/>
            <person name="Leongamornlert D.A."/>
            <person name="Lloyd D.M."/>
            <person name="Loveland J."/>
            <person name="Lovell J."/>
            <person name="Lush M.J."/>
            <person name="Lyne R."/>
            <person name="Martin S."/>
            <person name="Mashreghi-Mohammadi M."/>
            <person name="Matthews L."/>
            <person name="Matthews N.S."/>
            <person name="McLaren S."/>
            <person name="Milne S."/>
            <person name="Mistry S."/>
            <person name="Moore M.J."/>
            <person name="Nickerson T."/>
            <person name="O'Dell C.N."/>
            <person name="Oliver K."/>
            <person name="Palmeiri A."/>
            <person name="Palmer S.A."/>
            <person name="Parker A."/>
            <person name="Patel D."/>
            <person name="Pearce A.V."/>
            <person name="Peck A.I."/>
            <person name="Pelan S."/>
            <person name="Phelps K."/>
            <person name="Phillimore B.J."/>
            <person name="Plumb R."/>
            <person name="Rajan J."/>
            <person name="Raymond C."/>
            <person name="Rouse G."/>
            <person name="Saenphimmachak C."/>
            <person name="Sehra H.K."/>
            <person name="Sheridan E."/>
            <person name="Shownkeen R."/>
            <person name="Sims S."/>
            <person name="Skuce C.D."/>
            <person name="Smith M."/>
            <person name="Steward C."/>
            <person name="Subramanian S."/>
            <person name="Sycamore N."/>
            <person name="Tracey A."/>
            <person name="Tromans A."/>
            <person name="Van Helmond Z."/>
            <person name="Wall M."/>
            <person name="Wallis J.M."/>
            <person name="White S."/>
            <person name="Whitehead S.L."/>
            <person name="Wilkinson J.E."/>
            <person name="Willey D.L."/>
            <person name="Williams H."/>
            <person name="Wilming L."/>
            <person name="Wray P.W."/>
            <person name="Wu Z."/>
            <person name="Coulson A."/>
            <person name="Vaudin M."/>
            <person name="Sulston J.E."/>
            <person name="Durbin R."/>
            <person name="Hubbard T."/>
            <person name="Wooster R."/>
            <person name="Dunham I."/>
            <person name="Carter N.P."/>
            <person name="McVean G."/>
            <person name="Ross M.T."/>
            <person name="Harrow J."/>
            <person name="Olson M.V."/>
            <person name="Beck S."/>
            <person name="Rogers J."/>
            <person name="Bentley D.R."/>
            <person name="Banerjee R."/>
            <person name="Bryant S.P."/>
            <person name="Burford D.C."/>
            <person name="Burrill W.D."/>
            <person name="Clegg S.M."/>
            <person name="Dhami P."/>
            <person name="Dovey O."/>
            <person name="Faulkner L.M."/>
            <person name="Gribble S.M."/>
            <person name="Langford C.F."/>
            <person name="Pandian R.D."/>
            <person name="Porter K.M."/>
            <person name="Prigmore E."/>
        </authorList>
    </citation>
    <scope>NUCLEOTIDE SEQUENCE [LARGE SCALE GENOMIC DNA]</scope>
</reference>
<dbReference type="HGNC" id="HGNC:10023">
    <property type="gene designation" value="RIT1"/>
</dbReference>
<dbReference type="GO" id="GO:0005525">
    <property type="term" value="F:GTP binding"/>
    <property type="evidence" value="ECO:0007669"/>
    <property type="project" value="UniProtKB-KW"/>
</dbReference>
<evidence type="ECO:0000256" key="3">
    <source>
        <dbReference type="ARBA" id="ARBA00023134"/>
    </source>
</evidence>
<evidence type="ECO:0000256" key="2">
    <source>
        <dbReference type="ARBA" id="ARBA00022741"/>
    </source>
</evidence>
<dbReference type="GO" id="GO:0012505">
    <property type="term" value="C:endomembrane system"/>
    <property type="evidence" value="ECO:0007669"/>
    <property type="project" value="UniProtKB-SubCell"/>
</dbReference>
<evidence type="ECO:0000313" key="5">
    <source>
        <dbReference type="Proteomes" id="UP000005640"/>
    </source>
</evidence>